<name>A0A0F9KI24_9ZZZZ</name>
<feature type="non-terminal residue" evidence="1">
    <location>
        <position position="1"/>
    </location>
</feature>
<dbReference type="EMBL" id="LAZR01009152">
    <property type="protein sequence ID" value="KKM74371.1"/>
    <property type="molecule type" value="Genomic_DNA"/>
</dbReference>
<comment type="caution">
    <text evidence="1">The sequence shown here is derived from an EMBL/GenBank/DDBJ whole genome shotgun (WGS) entry which is preliminary data.</text>
</comment>
<accession>A0A0F9KI24</accession>
<evidence type="ECO:0000313" key="1">
    <source>
        <dbReference type="EMBL" id="KKM74371.1"/>
    </source>
</evidence>
<gene>
    <name evidence="1" type="ORF">LCGC14_1401100</name>
</gene>
<reference evidence="1" key="1">
    <citation type="journal article" date="2015" name="Nature">
        <title>Complex archaea that bridge the gap between prokaryotes and eukaryotes.</title>
        <authorList>
            <person name="Spang A."/>
            <person name="Saw J.H."/>
            <person name="Jorgensen S.L."/>
            <person name="Zaremba-Niedzwiedzka K."/>
            <person name="Martijn J."/>
            <person name="Lind A.E."/>
            <person name="van Eijk R."/>
            <person name="Schleper C."/>
            <person name="Guy L."/>
            <person name="Ettema T.J."/>
        </authorList>
    </citation>
    <scope>NUCLEOTIDE SEQUENCE</scope>
</reference>
<dbReference type="AlphaFoldDB" id="A0A0F9KI24"/>
<proteinExistence type="predicted"/>
<sequence length="65" mass="7362">CDVGERDCRGDPRLGDRVEGIRAGPFPSRQVARQELRGKFRRLVIEAAQAFVKKSGGKFERFEVN</sequence>
<organism evidence="1">
    <name type="scientific">marine sediment metagenome</name>
    <dbReference type="NCBI Taxonomy" id="412755"/>
    <lineage>
        <taxon>unclassified sequences</taxon>
        <taxon>metagenomes</taxon>
        <taxon>ecological metagenomes</taxon>
    </lineage>
</organism>
<protein>
    <submittedName>
        <fullName evidence="1">Uncharacterized protein</fullName>
    </submittedName>
</protein>